<dbReference type="InterPro" id="IPR056573">
    <property type="entry name" value="Lectin_L-type_dom"/>
</dbReference>
<feature type="compositionally biased region" description="Gly residues" evidence="2">
    <location>
        <begin position="488"/>
        <end position="513"/>
    </location>
</feature>
<evidence type="ECO:0000259" key="3">
    <source>
        <dbReference type="Pfam" id="PF00139"/>
    </source>
</evidence>
<dbReference type="PANTHER" id="PTHR12223:SF19">
    <property type="entry name" value="LEGUME LECTIN DOMAIN-CONTAINING PROTEIN"/>
    <property type="match status" value="1"/>
</dbReference>
<reference evidence="4 5" key="1">
    <citation type="journal article" date="2015" name="Genome Biol. Evol.">
        <title>Phylogenomic analyses indicate that early fungi evolved digesting cell walls of algal ancestors of land plants.</title>
        <authorList>
            <person name="Chang Y."/>
            <person name="Wang S."/>
            <person name="Sekimoto S."/>
            <person name="Aerts A.L."/>
            <person name="Choi C."/>
            <person name="Clum A."/>
            <person name="LaButti K.M."/>
            <person name="Lindquist E.A."/>
            <person name="Yee Ngan C."/>
            <person name="Ohm R.A."/>
            <person name="Salamov A.A."/>
            <person name="Grigoriev I.V."/>
            <person name="Spatafora J.W."/>
            <person name="Berbee M.L."/>
        </authorList>
    </citation>
    <scope>NUCLEOTIDE SEQUENCE [LARGE SCALE GENOMIC DNA]</scope>
    <source>
        <strain evidence="4 5">JEL478</strain>
    </source>
</reference>
<dbReference type="CDD" id="cd01951">
    <property type="entry name" value="lectin_L-type"/>
    <property type="match status" value="1"/>
</dbReference>
<dbReference type="InterPro" id="IPR013320">
    <property type="entry name" value="ConA-like_dom_sf"/>
</dbReference>
<protein>
    <submittedName>
        <fullName evidence="4">Concanavalin A-like lectin/glucanase</fullName>
    </submittedName>
</protein>
<evidence type="ECO:0000256" key="1">
    <source>
        <dbReference type="ARBA" id="ARBA00022734"/>
    </source>
</evidence>
<dbReference type="AlphaFoldDB" id="A0A139A7X1"/>
<dbReference type="InterPro" id="IPR051136">
    <property type="entry name" value="Intracellular_Lectin-GPT"/>
</dbReference>
<keyword evidence="5" id="KW-1185">Reference proteome</keyword>
<feature type="region of interest" description="Disordered" evidence="2">
    <location>
        <begin position="417"/>
        <end position="669"/>
    </location>
</feature>
<organism evidence="4 5">
    <name type="scientific">Gonapodya prolifera (strain JEL478)</name>
    <name type="common">Monoblepharis prolifera</name>
    <dbReference type="NCBI Taxonomy" id="1344416"/>
    <lineage>
        <taxon>Eukaryota</taxon>
        <taxon>Fungi</taxon>
        <taxon>Fungi incertae sedis</taxon>
        <taxon>Chytridiomycota</taxon>
        <taxon>Chytridiomycota incertae sedis</taxon>
        <taxon>Monoblepharidomycetes</taxon>
        <taxon>Monoblepharidales</taxon>
        <taxon>Gonapodyaceae</taxon>
        <taxon>Gonapodya</taxon>
    </lineage>
</organism>
<feature type="compositionally biased region" description="Gly residues" evidence="2">
    <location>
        <begin position="547"/>
        <end position="556"/>
    </location>
</feature>
<proteinExistence type="predicted"/>
<name>A0A139A7X1_GONPJ</name>
<sequence>MAFLGPIGPVDVVHQLPGFAASLQNVVERSGHIADRIAKSVDSITQTFRFALVVFSAAACLLVAVVSPGDIGKATLFLLAVGAGYWWVNERESYWKEALEKERKTLEAKWGELAGMRGQFRRAVMEAAMLGGRIEAPSSPIFSLPHRTSKSAEKRLSLQGSATFTTLHPHPSHALRTASLLLADSWPSDRGAAFLHQAVDLAQGFVTEFSFRISDGQGGPGVGGDGFAFVVQRERPEAMGRGGGGMGYEGIRNGIALEFDTWLDPSPTSDPSANHISLHHPCTSSHSASLGCTSRIPQLSSGRPFRCRVCYLHSDRTVRVYLQPPADSPDMSLLGDDGDSQGPPGGAWSRVLSARADLVKLLGGRHAFVGFAASTNAAPQRHEVFLWTVWSGTDAMAEQEGDGDGEGEMVDVVDAVESGKGGQGKLSKGHVDDVLRMDSRGRTTRRGGGDDDDMSASVYVDAPETPGTPGGGGTGTGNGGRRGDVRSGNGGLRTPGERGVGGGVGVGAAGGTSPGLSRRPRGRDRERELETPQAGLAGAITREHGHGIGQGQGQGQSGSSPVLAATGSEESQMMRRGPRGGGAGGSPQDANAELAHTSGSPHDANDSARQAHSRSTPSPRVAPVGWEGEGGRRGEVAGGDGEQSRSTPPRERQRPELTVLGIGSIGGVS</sequence>
<dbReference type="Proteomes" id="UP000070544">
    <property type="component" value="Unassembled WGS sequence"/>
</dbReference>
<keyword evidence="1 4" id="KW-0430">Lectin</keyword>
<dbReference type="OrthoDB" id="409136at2759"/>
<evidence type="ECO:0000256" key="2">
    <source>
        <dbReference type="SAM" id="MobiDB-lite"/>
    </source>
</evidence>
<dbReference type="InterPro" id="IPR001220">
    <property type="entry name" value="Legume_lectin_dom"/>
</dbReference>
<dbReference type="PANTHER" id="PTHR12223">
    <property type="entry name" value="VESICULAR MANNOSE-BINDING LECTIN"/>
    <property type="match status" value="1"/>
</dbReference>
<accession>A0A139A7X1</accession>
<gene>
    <name evidence="4" type="ORF">M427DRAFT_71812</name>
</gene>
<feature type="compositionally biased region" description="Polar residues" evidence="2">
    <location>
        <begin position="607"/>
        <end position="618"/>
    </location>
</feature>
<feature type="domain" description="Legume lectin" evidence="3">
    <location>
        <begin position="189"/>
        <end position="396"/>
    </location>
</feature>
<feature type="compositionally biased region" description="Basic and acidic residues" evidence="2">
    <location>
        <begin position="429"/>
        <end position="441"/>
    </location>
</feature>
<dbReference type="STRING" id="1344416.A0A139A7X1"/>
<evidence type="ECO:0000313" key="5">
    <source>
        <dbReference type="Proteomes" id="UP000070544"/>
    </source>
</evidence>
<dbReference type="Pfam" id="PF00139">
    <property type="entry name" value="Lectin_legB"/>
    <property type="match status" value="1"/>
</dbReference>
<evidence type="ECO:0000313" key="4">
    <source>
        <dbReference type="EMBL" id="KXS12896.1"/>
    </source>
</evidence>
<dbReference type="Gene3D" id="2.60.120.200">
    <property type="match status" value="1"/>
</dbReference>
<dbReference type="SUPFAM" id="SSF49899">
    <property type="entry name" value="Concanavalin A-like lectins/glucanases"/>
    <property type="match status" value="1"/>
</dbReference>
<dbReference type="EMBL" id="KQ965784">
    <property type="protein sequence ID" value="KXS12896.1"/>
    <property type="molecule type" value="Genomic_DNA"/>
</dbReference>
<dbReference type="GO" id="GO:0030246">
    <property type="term" value="F:carbohydrate binding"/>
    <property type="evidence" value="ECO:0007669"/>
    <property type="project" value="UniProtKB-KW"/>
</dbReference>
<feature type="compositionally biased region" description="Gly residues" evidence="2">
    <location>
        <begin position="468"/>
        <end position="480"/>
    </location>
</feature>